<evidence type="ECO:0000256" key="3">
    <source>
        <dbReference type="ARBA" id="ARBA00023125"/>
    </source>
</evidence>
<evidence type="ECO:0000256" key="2">
    <source>
        <dbReference type="ARBA" id="ARBA00023015"/>
    </source>
</evidence>
<dbReference type="EMBL" id="CDGJ01000134">
    <property type="protein sequence ID" value="CEJ09624.1"/>
    <property type="molecule type" value="Genomic_DNA"/>
</dbReference>
<dbReference type="Gene3D" id="1.10.10.10">
    <property type="entry name" value="Winged helix-like DNA-binding domain superfamily/Winged helix DNA-binding domain"/>
    <property type="match status" value="1"/>
</dbReference>
<dbReference type="InterPro" id="IPR036390">
    <property type="entry name" value="WH_DNA-bd_sf"/>
</dbReference>
<dbReference type="RefSeq" id="WP_240983945.1">
    <property type="nucleotide sequence ID" value="NZ_CDGJ01000134.1"/>
</dbReference>
<dbReference type="AlphaFoldDB" id="A0A8S0XAQ8"/>
<dbReference type="GO" id="GO:0045892">
    <property type="term" value="P:negative regulation of DNA-templated transcription"/>
    <property type="evidence" value="ECO:0007669"/>
    <property type="project" value="InterPro"/>
</dbReference>
<dbReference type="GO" id="GO:0003677">
    <property type="term" value="F:DNA binding"/>
    <property type="evidence" value="ECO:0007669"/>
    <property type="project" value="UniProtKB-KW"/>
</dbReference>
<comment type="similarity">
    <text evidence="1">Belongs to the BlaI transcriptional regulatory family.</text>
</comment>
<keyword evidence="7" id="KW-1185">Reference proteome</keyword>
<dbReference type="SUPFAM" id="SSF46785">
    <property type="entry name" value="Winged helix' DNA-binding domain"/>
    <property type="match status" value="1"/>
</dbReference>
<keyword evidence="2" id="KW-0805">Transcription regulation</keyword>
<evidence type="ECO:0000256" key="1">
    <source>
        <dbReference type="ARBA" id="ARBA00011046"/>
    </source>
</evidence>
<protein>
    <submittedName>
        <fullName evidence="5">Penicillinase repressor</fullName>
    </submittedName>
</protein>
<proteinExistence type="inferred from homology"/>
<dbReference type="Gene3D" id="1.10.4040.10">
    <property type="entry name" value="Penicillinase repressor domain"/>
    <property type="match status" value="1"/>
</dbReference>
<dbReference type="EMBL" id="LR746496">
    <property type="protein sequence ID" value="CAA7600246.1"/>
    <property type="molecule type" value="Genomic_DNA"/>
</dbReference>
<evidence type="ECO:0000256" key="4">
    <source>
        <dbReference type="ARBA" id="ARBA00023163"/>
    </source>
</evidence>
<evidence type="ECO:0000313" key="6">
    <source>
        <dbReference type="EMBL" id="CEJ09624.1"/>
    </source>
</evidence>
<evidence type="ECO:0000313" key="5">
    <source>
        <dbReference type="EMBL" id="CAA7600246.1"/>
    </source>
</evidence>
<sequence>MKDAAGKISDAEWLVMKVLWEESPLTASSVVERLKPVSTWSPKTIQTLMGRLVKKGALGVNKDESLYRFYPLVSQEECMHEETQSFLHKVYGGSFQLLLTHFVKEESLSDQELQDLRHLLDEKLK</sequence>
<reference evidence="6" key="1">
    <citation type="submission" date="2014-11" db="EMBL/GenBank/DDBJ databases">
        <authorList>
            <person name="Hornung B.V."/>
        </authorList>
    </citation>
    <scope>NUCLEOTIDE SEQUENCE</scope>
    <source>
        <strain evidence="6">INE</strain>
    </source>
</reference>
<keyword evidence="3" id="KW-0238">DNA-binding</keyword>
<gene>
    <name evidence="5" type="ORF">DEACI_0898</name>
    <name evidence="6" type="ORF">DEACI_4109</name>
</gene>
<dbReference type="KEGG" id="aacx:DEACI_0898"/>
<evidence type="ECO:0000313" key="7">
    <source>
        <dbReference type="Proteomes" id="UP001071230"/>
    </source>
</evidence>
<dbReference type="InterPro" id="IPR005650">
    <property type="entry name" value="BlaI_family"/>
</dbReference>
<keyword evidence="4" id="KW-0804">Transcription</keyword>
<reference evidence="5" key="2">
    <citation type="submission" date="2020-01" db="EMBL/GenBank/DDBJ databases">
        <authorList>
            <person name="Hornung B."/>
        </authorList>
    </citation>
    <scope>NUCLEOTIDE SEQUENCE</scope>
    <source>
        <strain evidence="5">PacBioINE</strain>
    </source>
</reference>
<accession>A0A8S0XAQ8</accession>
<dbReference type="Proteomes" id="UP000836597">
    <property type="component" value="Chromosome"/>
</dbReference>
<organism evidence="5">
    <name type="scientific">Acididesulfobacillus acetoxydans</name>
    <dbReference type="NCBI Taxonomy" id="1561005"/>
    <lineage>
        <taxon>Bacteria</taxon>
        <taxon>Bacillati</taxon>
        <taxon>Bacillota</taxon>
        <taxon>Clostridia</taxon>
        <taxon>Eubacteriales</taxon>
        <taxon>Peptococcaceae</taxon>
        <taxon>Acididesulfobacillus</taxon>
    </lineage>
</organism>
<dbReference type="InterPro" id="IPR036388">
    <property type="entry name" value="WH-like_DNA-bd_sf"/>
</dbReference>
<dbReference type="PIRSF" id="PIRSF019455">
    <property type="entry name" value="CopR_AtkY"/>
    <property type="match status" value="1"/>
</dbReference>
<dbReference type="Pfam" id="PF03965">
    <property type="entry name" value="Penicillinase_R"/>
    <property type="match status" value="1"/>
</dbReference>
<dbReference type="Proteomes" id="UP001071230">
    <property type="component" value="Unassembled WGS sequence"/>
</dbReference>
<name>A0A8S0XAQ8_9FIRM</name>